<dbReference type="OrthoDB" id="341421at2759"/>
<dbReference type="GO" id="GO:0032259">
    <property type="term" value="P:methylation"/>
    <property type="evidence" value="ECO:0007669"/>
    <property type="project" value="UniProtKB-KW"/>
</dbReference>
<comment type="caution">
    <text evidence="4">The sequence shown here is derived from an EMBL/GenBank/DDBJ whole genome shotgun (WGS) entry which is preliminary data.</text>
</comment>
<evidence type="ECO:0000256" key="3">
    <source>
        <dbReference type="ARBA" id="ARBA00022691"/>
    </source>
</evidence>
<reference evidence="4" key="1">
    <citation type="submission" date="2021-02" db="EMBL/GenBank/DDBJ databases">
        <title>First Annotated Genome of the Yellow-green Alga Tribonema minus.</title>
        <authorList>
            <person name="Mahan K.M."/>
        </authorList>
    </citation>
    <scope>NUCLEOTIDE SEQUENCE</scope>
    <source>
        <strain evidence="4">UTEX B ZZ1240</strain>
    </source>
</reference>
<dbReference type="SUPFAM" id="SSF82199">
    <property type="entry name" value="SET domain"/>
    <property type="match status" value="1"/>
</dbReference>
<dbReference type="CDD" id="cd10527">
    <property type="entry name" value="SET_LSMT"/>
    <property type="match status" value="1"/>
</dbReference>
<dbReference type="Gene3D" id="3.90.1420.10">
    <property type="entry name" value="Rubisco LSMT, substrate-binding domain"/>
    <property type="match status" value="1"/>
</dbReference>
<dbReference type="Gene3D" id="3.90.1410.10">
    <property type="entry name" value="set domain protein methyltransferase, domain 1"/>
    <property type="match status" value="1"/>
</dbReference>
<keyword evidence="2" id="KW-0808">Transferase</keyword>
<dbReference type="InterPro" id="IPR050600">
    <property type="entry name" value="SETD3_SETD6_MTase"/>
</dbReference>
<evidence type="ECO:0000313" key="4">
    <source>
        <dbReference type="EMBL" id="KAG5189355.1"/>
    </source>
</evidence>
<organism evidence="4 5">
    <name type="scientific">Tribonema minus</name>
    <dbReference type="NCBI Taxonomy" id="303371"/>
    <lineage>
        <taxon>Eukaryota</taxon>
        <taxon>Sar</taxon>
        <taxon>Stramenopiles</taxon>
        <taxon>Ochrophyta</taxon>
        <taxon>PX clade</taxon>
        <taxon>Xanthophyceae</taxon>
        <taxon>Tribonematales</taxon>
        <taxon>Tribonemataceae</taxon>
        <taxon>Tribonema</taxon>
    </lineage>
</organism>
<evidence type="ECO:0000256" key="2">
    <source>
        <dbReference type="ARBA" id="ARBA00022679"/>
    </source>
</evidence>
<accession>A0A836CJX5</accession>
<dbReference type="PANTHER" id="PTHR13271:SF154">
    <property type="entry name" value="GRIP DOMAIN-CONTAINING PROTEIN"/>
    <property type="match status" value="1"/>
</dbReference>
<gene>
    <name evidence="4" type="ORF">JKP88DRAFT_302084</name>
</gene>
<evidence type="ECO:0000256" key="1">
    <source>
        <dbReference type="ARBA" id="ARBA00022603"/>
    </source>
</evidence>
<keyword evidence="5" id="KW-1185">Reference proteome</keyword>
<dbReference type="InterPro" id="IPR046341">
    <property type="entry name" value="SET_dom_sf"/>
</dbReference>
<evidence type="ECO:0008006" key="6">
    <source>
        <dbReference type="Google" id="ProtNLM"/>
    </source>
</evidence>
<name>A0A836CJX5_9STRA</name>
<dbReference type="GO" id="GO:0016279">
    <property type="term" value="F:protein-lysine N-methyltransferase activity"/>
    <property type="evidence" value="ECO:0007669"/>
    <property type="project" value="TreeGrafter"/>
</dbReference>
<keyword evidence="1" id="KW-0489">Methyltransferase</keyword>
<protein>
    <recommendedName>
        <fullName evidence="6">SET domain-containing protein</fullName>
    </recommendedName>
</protein>
<keyword evidence="3" id="KW-0949">S-adenosyl-L-methionine</keyword>
<dbReference type="Proteomes" id="UP000664859">
    <property type="component" value="Unassembled WGS sequence"/>
</dbReference>
<dbReference type="InterPro" id="IPR036464">
    <property type="entry name" value="Rubisco_LSMT_subst-bd_sf"/>
</dbReference>
<dbReference type="PANTHER" id="PTHR13271">
    <property type="entry name" value="UNCHARACTERIZED PUTATIVE METHYLTRANSFERASE"/>
    <property type="match status" value="1"/>
</dbReference>
<proteinExistence type="predicted"/>
<dbReference type="EMBL" id="JAFCMP010000052">
    <property type="protein sequence ID" value="KAG5189355.1"/>
    <property type="molecule type" value="Genomic_DNA"/>
</dbReference>
<dbReference type="AlphaFoldDB" id="A0A836CJX5"/>
<evidence type="ECO:0000313" key="5">
    <source>
        <dbReference type="Proteomes" id="UP000664859"/>
    </source>
</evidence>
<sequence>MDLEILPQLEVRVINGIRGVATKSLVPVGSTLTAVPWEACIAVVAGNDEDAQPCPIAADWIDAQYWYGAPWYVKMATWLLYERAQGDGSAYAPYMRQLPWDECAEMPVEWSQEDILELQYPPVWSSIFELSNHLELQHAAFRKANEGKAGAATDLASFRRVARCAIADVTVAANTFDEIERDATTTWQNSMPQATAAVALAFSRCFQLTAKDGKLRHVMAPWGDMFNHKSHSYSEFRPLLTGVGIELRTYTEHQPDREVFISYGFKSNDRLLEIYGFVEANNPLEDFVIEDVLEMFREEAEEAAQQQATGGAAPLLGLDIEGSAGEALRHVASQGGARDVLLRRLGLKPYLRQVALHHQGRVLPEVLTALRVLMATRDELAAVSPDLAAALDEASASAATTNKDDDLELIDGALALRRAFAAPAAVALEARTRMCLLVTCRLALARACEGATGLAEDRALLRAEEAKARFAGAEPTPEQRHRQRLITALKFRIEKKALLSGAQQYLSVLTKVQLENPTAMVFDGPKVRG</sequence>